<gene>
    <name evidence="3" type="ORF">B1H18_03255</name>
</gene>
<evidence type="ECO:0000313" key="4">
    <source>
        <dbReference type="Proteomes" id="UP000190539"/>
    </source>
</evidence>
<dbReference type="InterPro" id="IPR010982">
    <property type="entry name" value="Lambda_DNA-bd_dom_sf"/>
</dbReference>
<proteinExistence type="predicted"/>
<dbReference type="RefSeq" id="WP_077965171.1">
    <property type="nucleotide sequence ID" value="NZ_CP045178.1"/>
</dbReference>
<dbReference type="PROSITE" id="PS50943">
    <property type="entry name" value="HTH_CROC1"/>
    <property type="match status" value="1"/>
</dbReference>
<feature type="compositionally biased region" description="Basic and acidic residues" evidence="1">
    <location>
        <begin position="79"/>
        <end position="97"/>
    </location>
</feature>
<dbReference type="Gene3D" id="1.10.260.40">
    <property type="entry name" value="lambda repressor-like DNA-binding domains"/>
    <property type="match status" value="1"/>
</dbReference>
<evidence type="ECO:0000313" key="3">
    <source>
        <dbReference type="EMBL" id="OON82409.1"/>
    </source>
</evidence>
<dbReference type="InterPro" id="IPR001387">
    <property type="entry name" value="Cro/C1-type_HTH"/>
</dbReference>
<feature type="domain" description="HTH cro/C1-type" evidence="2">
    <location>
        <begin position="12"/>
        <end position="66"/>
    </location>
</feature>
<dbReference type="SMART" id="SM00530">
    <property type="entry name" value="HTH_XRE"/>
    <property type="match status" value="1"/>
</dbReference>
<sequence length="441" mass="46577">MLEQSRVFGAELRRRRIAAGLTLTDFASSVHYSKGQISKIENSRKKPSQELARLCDAALDADGQLCCLVPSSRAMSSARAERDAEGSGIGRDPDRDRPSRRRVLTAGAASAIALGTSAPAGAASPPLAPSPQRQPPAGPPSVALLESSTALLLQYRRLGQVAAPDAVLPALSAQTRSLSSLAASGTGSRTARDTLALASRYAEFTGWMSQEAGDNSTALYWTDHAVALAEESGDDDLAGYALVRRALMTYYAGDAESTVALARRARGGRLPARIRGLAAQRVAQGHALGGEYDACMRALDQARELLARSTVEDGGPVLGPTHLGDPVSMITGWCLFDLGRPSQAGQVLDRELLTVPAHALRTHARYGVRRALSHATAGELEHACTLTDQLLRTTAGVRSATVDMDLRRLARVLGRHSQHPAVLALSPHLAAALAPSARDRS</sequence>
<feature type="region of interest" description="Disordered" evidence="1">
    <location>
        <begin position="77"/>
        <end position="102"/>
    </location>
</feature>
<evidence type="ECO:0000256" key="1">
    <source>
        <dbReference type="SAM" id="MobiDB-lite"/>
    </source>
</evidence>
<feature type="compositionally biased region" description="Pro residues" evidence="1">
    <location>
        <begin position="126"/>
        <end position="139"/>
    </location>
</feature>
<dbReference type="AlphaFoldDB" id="A0A1V4AGB0"/>
<dbReference type="SUPFAM" id="SSF47413">
    <property type="entry name" value="lambda repressor-like DNA-binding domains"/>
    <property type="match status" value="1"/>
</dbReference>
<name>A0A1V4AGB0_9ACTN</name>
<keyword evidence="4" id="KW-1185">Reference proteome</keyword>
<accession>A0A1V4AGB0</accession>
<organism evidence="3 4">
    <name type="scientific">Streptomyces tsukubensis</name>
    <dbReference type="NCBI Taxonomy" id="83656"/>
    <lineage>
        <taxon>Bacteria</taxon>
        <taxon>Bacillati</taxon>
        <taxon>Actinomycetota</taxon>
        <taxon>Actinomycetes</taxon>
        <taxon>Kitasatosporales</taxon>
        <taxon>Streptomycetaceae</taxon>
        <taxon>Streptomyces</taxon>
    </lineage>
</organism>
<dbReference type="OrthoDB" id="5184419at2"/>
<comment type="caution">
    <text evidence="3">The sequence shown here is derived from an EMBL/GenBank/DDBJ whole genome shotgun (WGS) entry which is preliminary data.</text>
</comment>
<dbReference type="GO" id="GO:0003677">
    <property type="term" value="F:DNA binding"/>
    <property type="evidence" value="ECO:0007669"/>
    <property type="project" value="InterPro"/>
</dbReference>
<dbReference type="CDD" id="cd00093">
    <property type="entry name" value="HTH_XRE"/>
    <property type="match status" value="1"/>
</dbReference>
<feature type="region of interest" description="Disordered" evidence="1">
    <location>
        <begin position="118"/>
        <end position="142"/>
    </location>
</feature>
<evidence type="ECO:0000259" key="2">
    <source>
        <dbReference type="PROSITE" id="PS50943"/>
    </source>
</evidence>
<reference evidence="3 4" key="1">
    <citation type="submission" date="2017-02" db="EMBL/GenBank/DDBJ databases">
        <title>Draft Genome Sequence of Streptomyces tsukubaensis F601, a Producer of the immunosuppressant tacrolimus FK506.</title>
        <authorList>
            <person name="Zong G."/>
            <person name="Zhong C."/>
            <person name="Fu J."/>
            <person name="Qin R."/>
            <person name="Cao G."/>
        </authorList>
    </citation>
    <scope>NUCLEOTIDE SEQUENCE [LARGE SCALE GENOMIC DNA]</scope>
    <source>
        <strain evidence="3 4">F601</strain>
    </source>
</reference>
<dbReference type="STRING" id="83656.B1H18_03255"/>
<protein>
    <submittedName>
        <fullName evidence="3">Transcriptional regulator</fullName>
    </submittedName>
</protein>
<dbReference type="EMBL" id="MVFC01000002">
    <property type="protein sequence ID" value="OON82409.1"/>
    <property type="molecule type" value="Genomic_DNA"/>
</dbReference>
<dbReference type="Pfam" id="PF13560">
    <property type="entry name" value="HTH_31"/>
    <property type="match status" value="1"/>
</dbReference>
<dbReference type="Proteomes" id="UP000190539">
    <property type="component" value="Unassembled WGS sequence"/>
</dbReference>